<accession>A0A4R1I2H5</accession>
<dbReference type="AlphaFoldDB" id="A0A4R1I2H5"/>
<dbReference type="Gene3D" id="1.10.760.10">
    <property type="entry name" value="Cytochrome c-like domain"/>
    <property type="match status" value="1"/>
</dbReference>
<organism evidence="7 8">
    <name type="scientific">Ancylobacter aquaticus</name>
    <dbReference type="NCBI Taxonomy" id="100"/>
    <lineage>
        <taxon>Bacteria</taxon>
        <taxon>Pseudomonadati</taxon>
        <taxon>Pseudomonadota</taxon>
        <taxon>Alphaproteobacteria</taxon>
        <taxon>Hyphomicrobiales</taxon>
        <taxon>Xanthobacteraceae</taxon>
        <taxon>Ancylobacter</taxon>
    </lineage>
</organism>
<feature type="chain" id="PRO_5020738272" evidence="5">
    <location>
        <begin position="25"/>
        <end position="162"/>
    </location>
</feature>
<dbReference type="PROSITE" id="PS51007">
    <property type="entry name" value="CYTC"/>
    <property type="match status" value="1"/>
</dbReference>
<evidence type="ECO:0000256" key="4">
    <source>
        <dbReference type="PROSITE-ProRule" id="PRU00433"/>
    </source>
</evidence>
<sequence>MSTALALAWSTLALVAGVSGHARAQEGLGQESATNRQVVPYVVTDDAITEPLAVQRGDPALGEALIGERHRSLCILCHALPSGVERLQGTLAPSLAGIGSRLSEGQIRLRIVDMKRLNPESIMPTYHALPASARIAPGWQGKPVLGAAEIEHLVAYLVTLKE</sequence>
<dbReference type="SUPFAM" id="SSF46626">
    <property type="entry name" value="Cytochrome c"/>
    <property type="match status" value="1"/>
</dbReference>
<gene>
    <name evidence="7" type="ORF">EV667_2129</name>
</gene>
<name>A0A4R1I2H5_ANCAQ</name>
<proteinExistence type="predicted"/>
<dbReference type="GO" id="GO:0046872">
    <property type="term" value="F:metal ion binding"/>
    <property type="evidence" value="ECO:0007669"/>
    <property type="project" value="UniProtKB-KW"/>
</dbReference>
<keyword evidence="8" id="KW-1185">Reference proteome</keyword>
<evidence type="ECO:0000259" key="6">
    <source>
        <dbReference type="PROSITE" id="PS51007"/>
    </source>
</evidence>
<dbReference type="EMBL" id="SMFY01000002">
    <property type="protein sequence ID" value="TCK28133.1"/>
    <property type="molecule type" value="Genomic_DNA"/>
</dbReference>
<dbReference type="InterPro" id="IPR009056">
    <property type="entry name" value="Cyt_c-like_dom"/>
</dbReference>
<evidence type="ECO:0000313" key="7">
    <source>
        <dbReference type="EMBL" id="TCK28133.1"/>
    </source>
</evidence>
<evidence type="ECO:0000256" key="5">
    <source>
        <dbReference type="SAM" id="SignalP"/>
    </source>
</evidence>
<dbReference type="NCBIfam" id="TIGR04485">
    <property type="entry name" value="thiosulf_SoxX"/>
    <property type="match status" value="1"/>
</dbReference>
<evidence type="ECO:0000313" key="8">
    <source>
        <dbReference type="Proteomes" id="UP000295030"/>
    </source>
</evidence>
<dbReference type="RefSeq" id="WP_245516102.1">
    <property type="nucleotide sequence ID" value="NZ_SMFY01000002.1"/>
</dbReference>
<keyword evidence="3 4" id="KW-0408">Iron</keyword>
<keyword evidence="5" id="KW-0732">Signal</keyword>
<evidence type="ECO:0000256" key="2">
    <source>
        <dbReference type="ARBA" id="ARBA00022723"/>
    </source>
</evidence>
<dbReference type="InterPro" id="IPR030999">
    <property type="entry name" value="Thiosulf_SoxX"/>
</dbReference>
<keyword evidence="2 4" id="KW-0479">Metal-binding</keyword>
<evidence type="ECO:0000256" key="1">
    <source>
        <dbReference type="ARBA" id="ARBA00022617"/>
    </source>
</evidence>
<feature type="domain" description="Cytochrome c" evidence="6">
    <location>
        <begin position="57"/>
        <end position="161"/>
    </location>
</feature>
<reference evidence="7 8" key="1">
    <citation type="submission" date="2019-03" db="EMBL/GenBank/DDBJ databases">
        <title>Genomic Encyclopedia of Type Strains, Phase IV (KMG-IV): sequencing the most valuable type-strain genomes for metagenomic binning, comparative biology and taxonomic classification.</title>
        <authorList>
            <person name="Goeker M."/>
        </authorList>
    </citation>
    <scope>NUCLEOTIDE SEQUENCE [LARGE SCALE GENOMIC DNA]</scope>
    <source>
        <strain evidence="7 8">DSM 101</strain>
    </source>
</reference>
<evidence type="ECO:0000256" key="3">
    <source>
        <dbReference type="ARBA" id="ARBA00023004"/>
    </source>
</evidence>
<keyword evidence="1 4" id="KW-0349">Heme</keyword>
<dbReference type="GO" id="GO:0009055">
    <property type="term" value="F:electron transfer activity"/>
    <property type="evidence" value="ECO:0007669"/>
    <property type="project" value="InterPro"/>
</dbReference>
<protein>
    <submittedName>
        <fullName evidence="7">Sulfur-oxidizing protein SoxX</fullName>
    </submittedName>
</protein>
<comment type="caution">
    <text evidence="7">The sequence shown here is derived from an EMBL/GenBank/DDBJ whole genome shotgun (WGS) entry which is preliminary data.</text>
</comment>
<feature type="signal peptide" evidence="5">
    <location>
        <begin position="1"/>
        <end position="24"/>
    </location>
</feature>
<dbReference type="Proteomes" id="UP000295030">
    <property type="component" value="Unassembled WGS sequence"/>
</dbReference>
<dbReference type="GO" id="GO:0020037">
    <property type="term" value="F:heme binding"/>
    <property type="evidence" value="ECO:0007669"/>
    <property type="project" value="InterPro"/>
</dbReference>
<dbReference type="InterPro" id="IPR036909">
    <property type="entry name" value="Cyt_c-like_dom_sf"/>
</dbReference>